<evidence type="ECO:0000256" key="1">
    <source>
        <dbReference type="SAM" id="SignalP"/>
    </source>
</evidence>
<proteinExistence type="predicted"/>
<feature type="chain" id="PRO_5021259066" evidence="1">
    <location>
        <begin position="19"/>
        <end position="75"/>
    </location>
</feature>
<keyword evidence="1" id="KW-0732">Signal</keyword>
<dbReference type="Proteomes" id="UP000499080">
    <property type="component" value="Unassembled WGS sequence"/>
</dbReference>
<protein>
    <submittedName>
        <fullName evidence="2">Uncharacterized protein</fullName>
    </submittedName>
</protein>
<feature type="signal peptide" evidence="1">
    <location>
        <begin position="1"/>
        <end position="18"/>
    </location>
</feature>
<name>A0A4Y2LLK2_ARAVE</name>
<dbReference type="EMBL" id="BGPR01005959">
    <property type="protein sequence ID" value="GBN14873.1"/>
    <property type="molecule type" value="Genomic_DNA"/>
</dbReference>
<sequence length="75" mass="8531">MKLSLLDLLAASLSMMTATTMSLLRWIDIIDNPVNLSSPIVDRRNVLEVMRADFSKLSIKEVQLRAFIEGKIKLR</sequence>
<gene>
    <name evidence="2" type="ORF">AVEN_38623_1</name>
</gene>
<reference evidence="2 3" key="1">
    <citation type="journal article" date="2019" name="Sci. Rep.">
        <title>Orb-weaving spider Araneus ventricosus genome elucidates the spidroin gene catalogue.</title>
        <authorList>
            <person name="Kono N."/>
            <person name="Nakamura H."/>
            <person name="Ohtoshi R."/>
            <person name="Moran D.A.P."/>
            <person name="Shinohara A."/>
            <person name="Yoshida Y."/>
            <person name="Fujiwara M."/>
            <person name="Mori M."/>
            <person name="Tomita M."/>
            <person name="Arakawa K."/>
        </authorList>
    </citation>
    <scope>NUCLEOTIDE SEQUENCE [LARGE SCALE GENOMIC DNA]</scope>
</reference>
<accession>A0A4Y2LLK2</accession>
<keyword evidence="3" id="KW-1185">Reference proteome</keyword>
<evidence type="ECO:0000313" key="3">
    <source>
        <dbReference type="Proteomes" id="UP000499080"/>
    </source>
</evidence>
<comment type="caution">
    <text evidence="2">The sequence shown here is derived from an EMBL/GenBank/DDBJ whole genome shotgun (WGS) entry which is preliminary data.</text>
</comment>
<organism evidence="2 3">
    <name type="scientific">Araneus ventricosus</name>
    <name type="common">Orbweaver spider</name>
    <name type="synonym">Epeira ventricosa</name>
    <dbReference type="NCBI Taxonomy" id="182803"/>
    <lineage>
        <taxon>Eukaryota</taxon>
        <taxon>Metazoa</taxon>
        <taxon>Ecdysozoa</taxon>
        <taxon>Arthropoda</taxon>
        <taxon>Chelicerata</taxon>
        <taxon>Arachnida</taxon>
        <taxon>Araneae</taxon>
        <taxon>Araneomorphae</taxon>
        <taxon>Entelegynae</taxon>
        <taxon>Araneoidea</taxon>
        <taxon>Araneidae</taxon>
        <taxon>Araneus</taxon>
    </lineage>
</organism>
<dbReference type="AlphaFoldDB" id="A0A4Y2LLK2"/>
<evidence type="ECO:0000313" key="2">
    <source>
        <dbReference type="EMBL" id="GBN14873.1"/>
    </source>
</evidence>